<sequence>MGEEVSVWYDEEGDYLEVLFARKKGYFRETDHDAVMEKVDEAGNILGFSILKVSALKGSPPLAITLKQEPA</sequence>
<gene>
    <name evidence="1" type="ORF">FJZ47_09985</name>
</gene>
<dbReference type="InterPro" id="IPR019270">
    <property type="entry name" value="DUF2283"/>
</dbReference>
<evidence type="ECO:0000313" key="1">
    <source>
        <dbReference type="EMBL" id="MBM3224119.1"/>
    </source>
</evidence>
<proteinExistence type="predicted"/>
<organism evidence="1 2">
    <name type="scientific">Tectimicrobiota bacterium</name>
    <dbReference type="NCBI Taxonomy" id="2528274"/>
    <lineage>
        <taxon>Bacteria</taxon>
        <taxon>Pseudomonadati</taxon>
        <taxon>Nitrospinota/Tectimicrobiota group</taxon>
        <taxon>Candidatus Tectimicrobiota</taxon>
    </lineage>
</organism>
<dbReference type="Pfam" id="PF10049">
    <property type="entry name" value="DUF2283"/>
    <property type="match status" value="1"/>
</dbReference>
<dbReference type="Proteomes" id="UP000712673">
    <property type="component" value="Unassembled WGS sequence"/>
</dbReference>
<comment type="caution">
    <text evidence="1">The sequence shown here is derived from an EMBL/GenBank/DDBJ whole genome shotgun (WGS) entry which is preliminary data.</text>
</comment>
<dbReference type="AlphaFoldDB" id="A0A937VZM3"/>
<dbReference type="EMBL" id="VGLS01000262">
    <property type="protein sequence ID" value="MBM3224119.1"/>
    <property type="molecule type" value="Genomic_DNA"/>
</dbReference>
<reference evidence="1" key="1">
    <citation type="submission" date="2019-03" db="EMBL/GenBank/DDBJ databases">
        <title>Lake Tanganyika Metagenome-Assembled Genomes (MAGs).</title>
        <authorList>
            <person name="Tran P."/>
        </authorList>
    </citation>
    <scope>NUCLEOTIDE SEQUENCE</scope>
    <source>
        <strain evidence="1">K_DeepCast_65m_m2_066</strain>
    </source>
</reference>
<name>A0A937VZM3_UNCTE</name>
<evidence type="ECO:0000313" key="2">
    <source>
        <dbReference type="Proteomes" id="UP000712673"/>
    </source>
</evidence>
<protein>
    <submittedName>
        <fullName evidence="1">DUF2283 domain-containing protein</fullName>
    </submittedName>
</protein>
<accession>A0A937VZM3</accession>